<dbReference type="InterPro" id="IPR012902">
    <property type="entry name" value="N_methyl_site"/>
</dbReference>
<keyword evidence="1" id="KW-1133">Transmembrane helix</keyword>
<gene>
    <name evidence="2" type="ORF">CLCHR_24320</name>
</gene>
<dbReference type="Proteomes" id="UP000191056">
    <property type="component" value="Unassembled WGS sequence"/>
</dbReference>
<evidence type="ECO:0008006" key="4">
    <source>
        <dbReference type="Google" id="ProtNLM"/>
    </source>
</evidence>
<keyword evidence="1" id="KW-0812">Transmembrane</keyword>
<dbReference type="STRING" id="225345.CLCHR_24320"/>
<reference evidence="2 3" key="1">
    <citation type="submission" date="2017-03" db="EMBL/GenBank/DDBJ databases">
        <title>Genome sequence of Clostridium chromiireducens DSM 23318.</title>
        <authorList>
            <person name="Poehlein A."/>
            <person name="Daniel R."/>
        </authorList>
    </citation>
    <scope>NUCLEOTIDE SEQUENCE [LARGE SCALE GENOMIC DNA]</scope>
    <source>
        <strain evidence="2 3">DSM 23318</strain>
    </source>
</reference>
<dbReference type="OrthoDB" id="1937102at2"/>
<keyword evidence="3" id="KW-1185">Reference proteome</keyword>
<feature type="transmembrane region" description="Helical" evidence="1">
    <location>
        <begin position="7"/>
        <end position="28"/>
    </location>
</feature>
<dbReference type="RefSeq" id="WP_079440058.1">
    <property type="nucleotide sequence ID" value="NZ_MZGT01000030.1"/>
</dbReference>
<protein>
    <recommendedName>
        <fullName evidence="4">Prepilin-type N-terminal cleavage/methylation domain-containing protein</fullName>
    </recommendedName>
</protein>
<keyword evidence="1" id="KW-0472">Membrane</keyword>
<evidence type="ECO:0000256" key="1">
    <source>
        <dbReference type="SAM" id="Phobius"/>
    </source>
</evidence>
<proteinExistence type="predicted"/>
<accession>A0A1V4IN19</accession>
<organism evidence="2 3">
    <name type="scientific">Clostridium chromiireducens</name>
    <dbReference type="NCBI Taxonomy" id="225345"/>
    <lineage>
        <taxon>Bacteria</taxon>
        <taxon>Bacillati</taxon>
        <taxon>Bacillota</taxon>
        <taxon>Clostridia</taxon>
        <taxon>Eubacteriales</taxon>
        <taxon>Clostridiaceae</taxon>
        <taxon>Clostridium</taxon>
    </lineage>
</organism>
<dbReference type="Pfam" id="PF07963">
    <property type="entry name" value="N_methyl"/>
    <property type="match status" value="1"/>
</dbReference>
<evidence type="ECO:0000313" key="3">
    <source>
        <dbReference type="Proteomes" id="UP000191056"/>
    </source>
</evidence>
<dbReference type="AlphaFoldDB" id="A0A1V4IN19"/>
<sequence length="147" mass="16576">MKKRGFTLLETIICIFILIILFGIGISLSKWSSNLYLDINYTEYTYEIQNLLSYGKAICREKNKYGKVTIKANKNEIRFIEGWDAIEKIINLPEGIQIISEDISVLVTPEGKISKGCTIKIKDKNGDRQDITIGVGVDFIVIKNGAI</sequence>
<dbReference type="EMBL" id="MZGT01000030">
    <property type="protein sequence ID" value="OPJ61452.1"/>
    <property type="molecule type" value="Genomic_DNA"/>
</dbReference>
<name>A0A1V4IN19_9CLOT</name>
<evidence type="ECO:0000313" key="2">
    <source>
        <dbReference type="EMBL" id="OPJ61452.1"/>
    </source>
</evidence>
<comment type="caution">
    <text evidence="2">The sequence shown here is derived from an EMBL/GenBank/DDBJ whole genome shotgun (WGS) entry which is preliminary data.</text>
</comment>